<keyword evidence="4" id="KW-0813">Transport</keyword>
<protein>
    <recommendedName>
        <fullName evidence="12">Cation efflux protein transmembrane domain-containing protein</fullName>
    </recommendedName>
</protein>
<accession>A0AAV2Z8F7</accession>
<dbReference type="InterPro" id="IPR018108">
    <property type="entry name" value="MCP_transmembrane"/>
</dbReference>
<evidence type="ECO:0000256" key="9">
    <source>
        <dbReference type="ARBA" id="ARBA00023128"/>
    </source>
</evidence>
<keyword evidence="8" id="KW-1133">Transmembrane helix</keyword>
<dbReference type="GO" id="GO:0008324">
    <property type="term" value="F:monoatomic cation transmembrane transporter activity"/>
    <property type="evidence" value="ECO:0007669"/>
    <property type="project" value="InterPro"/>
</dbReference>
<keyword evidence="10 11" id="KW-0472">Membrane</keyword>
<evidence type="ECO:0000256" key="1">
    <source>
        <dbReference type="ARBA" id="ARBA00004448"/>
    </source>
</evidence>
<gene>
    <name evidence="13" type="ORF">N0F65_004120</name>
</gene>
<dbReference type="SUPFAM" id="SSF160240">
    <property type="entry name" value="Cation efflux protein cytoplasmic domain-like"/>
    <property type="match status" value="2"/>
</dbReference>
<keyword evidence="14" id="KW-1185">Reference proteome</keyword>
<dbReference type="EMBL" id="DAKRPA010000016">
    <property type="protein sequence ID" value="DBA03703.1"/>
    <property type="molecule type" value="Genomic_DNA"/>
</dbReference>
<dbReference type="SUPFAM" id="SSF103506">
    <property type="entry name" value="Mitochondrial carrier"/>
    <property type="match status" value="1"/>
</dbReference>
<dbReference type="Pfam" id="PF01545">
    <property type="entry name" value="Cation_efflux"/>
    <property type="match status" value="1"/>
</dbReference>
<keyword evidence="7" id="KW-0999">Mitochondrion inner membrane</keyword>
<dbReference type="AlphaFoldDB" id="A0AAV2Z8F7"/>
<keyword evidence="9" id="KW-0496">Mitochondrion</keyword>
<dbReference type="FunFam" id="1.20.1510.10:FF:000006">
    <property type="entry name" value="Divalent cation efflux transporter"/>
    <property type="match status" value="1"/>
</dbReference>
<evidence type="ECO:0000256" key="3">
    <source>
        <dbReference type="ARBA" id="ARBA00008114"/>
    </source>
</evidence>
<dbReference type="SUPFAM" id="SSF161111">
    <property type="entry name" value="Cation efflux protein transmembrane domain-like"/>
    <property type="match status" value="1"/>
</dbReference>
<reference evidence="13" key="1">
    <citation type="submission" date="2022-11" db="EMBL/GenBank/DDBJ databases">
        <authorList>
            <person name="Morgan W.R."/>
            <person name="Tartar A."/>
        </authorList>
    </citation>
    <scope>NUCLEOTIDE SEQUENCE</scope>
    <source>
        <strain evidence="13">ARSEF 373</strain>
    </source>
</reference>
<dbReference type="InterPro" id="IPR023395">
    <property type="entry name" value="MCP_dom_sf"/>
</dbReference>
<evidence type="ECO:0000256" key="5">
    <source>
        <dbReference type="ARBA" id="ARBA00022692"/>
    </source>
</evidence>
<feature type="repeat" description="Solcar" evidence="11">
    <location>
        <begin position="506"/>
        <end position="598"/>
    </location>
</feature>
<feature type="repeat" description="Solcar" evidence="11">
    <location>
        <begin position="606"/>
        <end position="696"/>
    </location>
</feature>
<evidence type="ECO:0000256" key="7">
    <source>
        <dbReference type="ARBA" id="ARBA00022792"/>
    </source>
</evidence>
<evidence type="ECO:0000313" key="14">
    <source>
        <dbReference type="Proteomes" id="UP001146120"/>
    </source>
</evidence>
<evidence type="ECO:0000259" key="12">
    <source>
        <dbReference type="Pfam" id="PF01545"/>
    </source>
</evidence>
<keyword evidence="5 11" id="KW-0812">Transmembrane</keyword>
<dbReference type="InterPro" id="IPR027469">
    <property type="entry name" value="Cation_efflux_TMD_sf"/>
</dbReference>
<dbReference type="InterPro" id="IPR058533">
    <property type="entry name" value="Cation_efflux_TM"/>
</dbReference>
<dbReference type="InterPro" id="IPR051508">
    <property type="entry name" value="Mito_Carrier_Antiporter"/>
</dbReference>
<dbReference type="Gene3D" id="1.50.40.10">
    <property type="entry name" value="Mitochondrial carrier domain"/>
    <property type="match status" value="1"/>
</dbReference>
<comment type="caution">
    <text evidence="13">The sequence shown here is derived from an EMBL/GenBank/DDBJ whole genome shotgun (WGS) entry which is preliminary data.</text>
</comment>
<dbReference type="InterPro" id="IPR002524">
    <property type="entry name" value="Cation_efflux"/>
</dbReference>
<dbReference type="PANTHER" id="PTHR45928">
    <property type="entry name" value="RE38146P"/>
    <property type="match status" value="1"/>
</dbReference>
<dbReference type="Pfam" id="PF00153">
    <property type="entry name" value="Mito_carr"/>
    <property type="match status" value="3"/>
</dbReference>
<dbReference type="PROSITE" id="PS50920">
    <property type="entry name" value="SOLCAR"/>
    <property type="match status" value="3"/>
</dbReference>
<dbReference type="GO" id="GO:0005743">
    <property type="term" value="C:mitochondrial inner membrane"/>
    <property type="evidence" value="ECO:0007669"/>
    <property type="project" value="UniProtKB-SubCell"/>
</dbReference>
<feature type="domain" description="Cation efflux protein transmembrane" evidence="12">
    <location>
        <begin position="2"/>
        <end position="210"/>
    </location>
</feature>
<sequence>MWVNVTMAATKGALGIATHSSALIADAAHSVSDLLSDFVTLWSVKIARLPPDGKHPYGYGKFEAVGSLSVGAILVCAGLGIGVDSLHTLQDVWLSSGNIEAFPQFSLPFFPDLDRNTQLALAAGAAGASIAAKEGLYHATVRIGERAKSKVLIANAWHHRTDAISSIVAMGGIMGTMAGLPLLDPAAGMAVSAMIAKTGVDICLDSVRELTDKSVEAEVLDLLTNVTRSVDDVRHVSHVRARRMGPYTLVDLRIHIAGRVRAQVLRELPDVSEVLVHIDVMNTQQERARLSSKHVYETAMRPYNEIRRDVSIALAGIAEIIEITHVNTHWMQYLNGNGTQVDVTISVQSDLRVGDAHTVAKKARRVMEAIPYICEADIHLELLDSEHPSSASVDASKPRGFLMDFFLAGIATGGACIGSNPMEVVKTRMQLQGELARNVAEGGAPTVRYRNFAHGFFTICRTEGLYGIQRGLLPGMAYQTFMNAPRLGLFEPLQKVYGATDPTCYTYPLRNIAAAMTSGIIGAWIGSPFFLVKARIQAASSTAKINAQYHYNGMMDGFRQILKSEGFFGLYRGMSGALPRVAVGSGAQLSSYAQSKSMVMATGIEDGFQVQLGASLVSGLAVTTAMNPFDVVSTRLYSQKVVNGKGELYDNVFDCIRKTFRAEGIRGFYKGWTAHYFRLGPHTMFTFLLWEKAKKVASDHGY</sequence>
<evidence type="ECO:0000256" key="2">
    <source>
        <dbReference type="ARBA" id="ARBA00006375"/>
    </source>
</evidence>
<organism evidence="13 14">
    <name type="scientific">Lagenidium giganteum</name>
    <dbReference type="NCBI Taxonomy" id="4803"/>
    <lineage>
        <taxon>Eukaryota</taxon>
        <taxon>Sar</taxon>
        <taxon>Stramenopiles</taxon>
        <taxon>Oomycota</taxon>
        <taxon>Peronosporomycetes</taxon>
        <taxon>Pythiales</taxon>
        <taxon>Pythiaceae</taxon>
    </lineage>
</organism>
<comment type="subcellular location">
    <subcellularLocation>
        <location evidence="1">Mitochondrion inner membrane</location>
        <topology evidence="1">Multi-pass membrane protein</topology>
    </subcellularLocation>
</comment>
<evidence type="ECO:0000256" key="6">
    <source>
        <dbReference type="ARBA" id="ARBA00022737"/>
    </source>
</evidence>
<feature type="repeat" description="Solcar" evidence="11">
    <location>
        <begin position="399"/>
        <end position="496"/>
    </location>
</feature>
<evidence type="ECO:0000256" key="4">
    <source>
        <dbReference type="ARBA" id="ARBA00022448"/>
    </source>
</evidence>
<dbReference type="NCBIfam" id="TIGR01297">
    <property type="entry name" value="CDF"/>
    <property type="match status" value="1"/>
</dbReference>
<keyword evidence="6" id="KW-0677">Repeat</keyword>
<dbReference type="Proteomes" id="UP001146120">
    <property type="component" value="Unassembled WGS sequence"/>
</dbReference>
<dbReference type="PANTHER" id="PTHR45928:SF1">
    <property type="entry name" value="RE38146P"/>
    <property type="match status" value="1"/>
</dbReference>
<dbReference type="Gene3D" id="1.20.1510.10">
    <property type="entry name" value="Cation efflux protein transmembrane domain"/>
    <property type="match status" value="1"/>
</dbReference>
<evidence type="ECO:0000256" key="10">
    <source>
        <dbReference type="ARBA" id="ARBA00023136"/>
    </source>
</evidence>
<name>A0AAV2Z8F7_9STRA</name>
<dbReference type="Gene3D" id="3.30.70.1350">
    <property type="entry name" value="Cation efflux protein, cytoplasmic domain"/>
    <property type="match status" value="2"/>
</dbReference>
<evidence type="ECO:0000256" key="8">
    <source>
        <dbReference type="ARBA" id="ARBA00022989"/>
    </source>
</evidence>
<evidence type="ECO:0000313" key="13">
    <source>
        <dbReference type="EMBL" id="DBA03703.1"/>
    </source>
</evidence>
<evidence type="ECO:0000256" key="11">
    <source>
        <dbReference type="PROSITE-ProRule" id="PRU00282"/>
    </source>
</evidence>
<comment type="similarity">
    <text evidence="3">Belongs to the cation diffusion facilitator (CDF) transporter (TC 2.A.4) family.</text>
</comment>
<dbReference type="InterPro" id="IPR036837">
    <property type="entry name" value="Cation_efflux_CTD_sf"/>
</dbReference>
<reference evidence="13" key="2">
    <citation type="journal article" date="2023" name="Microbiol Resour">
        <title>Decontamination and Annotation of the Draft Genome Sequence of the Oomycete Lagenidium giganteum ARSEF 373.</title>
        <authorList>
            <person name="Morgan W.R."/>
            <person name="Tartar A."/>
        </authorList>
    </citation>
    <scope>NUCLEOTIDE SEQUENCE</scope>
    <source>
        <strain evidence="13">ARSEF 373</strain>
    </source>
</reference>
<comment type="similarity">
    <text evidence="2">Belongs to the mitochondrial carrier (TC 2.A.29) family.</text>
</comment>
<proteinExistence type="inferred from homology"/>